<dbReference type="InterPro" id="IPR036291">
    <property type="entry name" value="NAD(P)-bd_dom_sf"/>
</dbReference>
<protein>
    <recommendedName>
        <fullName evidence="4">Glutamate/phenylalanine/leucine/valine/L-tryptophan dehydrogenase C-terminal domain-containing protein</fullName>
    </recommendedName>
</protein>
<dbReference type="GO" id="GO:0006538">
    <property type="term" value="P:L-glutamate catabolic process"/>
    <property type="evidence" value="ECO:0007669"/>
    <property type="project" value="TreeGrafter"/>
</dbReference>
<evidence type="ECO:0000256" key="3">
    <source>
        <dbReference type="SAM" id="MobiDB-lite"/>
    </source>
</evidence>
<dbReference type="SUPFAM" id="SSF51735">
    <property type="entry name" value="NAD(P)-binding Rossmann-fold domains"/>
    <property type="match status" value="1"/>
</dbReference>
<dbReference type="OrthoDB" id="6718861at2759"/>
<dbReference type="Gene3D" id="3.40.50.10860">
    <property type="entry name" value="Leucine Dehydrogenase, chain A, domain 1"/>
    <property type="match status" value="1"/>
</dbReference>
<dbReference type="GO" id="GO:0004352">
    <property type="term" value="F:glutamate dehydrogenase (NAD+) activity"/>
    <property type="evidence" value="ECO:0007669"/>
    <property type="project" value="TreeGrafter"/>
</dbReference>
<dbReference type="InterPro" id="IPR046346">
    <property type="entry name" value="Aminoacid_DH-like_N_sf"/>
</dbReference>
<dbReference type="Pfam" id="PF00208">
    <property type="entry name" value="ELFV_dehydrog"/>
    <property type="match status" value="1"/>
</dbReference>
<dbReference type="GO" id="GO:0005739">
    <property type="term" value="C:mitochondrion"/>
    <property type="evidence" value="ECO:0007669"/>
    <property type="project" value="TreeGrafter"/>
</dbReference>
<comment type="similarity">
    <text evidence="1">Belongs to the Glu/Leu/Phe/Val dehydrogenases family.</text>
</comment>
<keyword evidence="2" id="KW-0560">Oxidoreductase</keyword>
<evidence type="ECO:0000313" key="5">
    <source>
        <dbReference type="EMBL" id="GHP03677.1"/>
    </source>
</evidence>
<evidence type="ECO:0000256" key="2">
    <source>
        <dbReference type="ARBA" id="ARBA00023002"/>
    </source>
</evidence>
<dbReference type="Proteomes" id="UP000660262">
    <property type="component" value="Unassembled WGS sequence"/>
</dbReference>
<sequence length="1048" mass="113083">MALLPTGLRAFTTWRSSLALVTSRASSSSSSSSSSSASSHAAALLASSPRQALLSDDDGNQQVKAPPSSPADNSSSLLLPKVMKWWKSRMPPAYLARVDPKAQERHARAVAVYAEQSENGNSSQLEETHVVSCIPDLTVFDPRDDTVTFIRGQDEPGVLISMLESLVHRAGERELVRADIFTSMDTALCANLLDYSPESVVSFDEANSTLDADELALATKVRGTEGSIASATPIKVRENGAPQAWKLRVAATNVVGDFALQRIAAYVGLFGLNITEGRLVTLQDDRAKIRGKPARVTVTSLTIAWPRAAAGWPFVRNDDAAPLTPGGHKRGTLGAVFCSELARCTKHLDDHAWELGLCTPLGITRAELLWAFATAMQPSLAREGGPHEFAISRVYEMLEQAEILPLAGELASAFLARFDPAGPGGSAPDESANRLREEAFTSTVQAIRARAEATVDDPAARRVLHAIADCALATTRTNVFVPGRQALALRIDSSLMLHPSSPKAAGSEKPYTTIFVAGRRFAGFHVRYRDVARGGLRLVVPSSRDVHAMELQRCHDEAQTLALAQQLKNKDIPEGGSKAVVLVEPHRATDKDLVTRRCVRAFVNSLLDLSVPHASFAETVVDRHAGGRSHPELLFLGPDENIIPEDIEWIYSEARRRGHPSPASFMSSKANAGINHKTYGVTSEGVAVFLDIALRRCGLHPSETGRPFTVKLSGGPSGDVAGNALKVLHRMYLGDEGCKVVGMCDGTAVAEDPNGLSWSELLHLVNSGLPLAEYDTNALSPTGVLVLTDNNPEGVRRRNTFPLKVRADAFLPAGGRPGTINADNVGGFFHLADDGSDRKVPCCPLIVEGANLYITPEARDAMWRTAGVTVVKDSSANKSGVTTSSFEVLASLLLTEEEFVDHKESIVHGVLERLREQAALEAELLFDEREKSGMALPKISERLSAAIIRLHDLIEQRLHEGCPDAGKEMWQRAGVQAALFAHLPEGVIRDMVKKEPERWDAVPLSYRASIVASRIASRAIYSNGLGWAERVESDDALMDAVLAWVDAA</sequence>
<name>A0A830HF05_9CHLO</name>
<dbReference type="InterPro" id="IPR006096">
    <property type="entry name" value="Glu/Leu/Phe/Val/Trp_DH_C"/>
</dbReference>
<dbReference type="EMBL" id="BNJQ01000006">
    <property type="protein sequence ID" value="GHP03677.1"/>
    <property type="molecule type" value="Genomic_DNA"/>
</dbReference>
<dbReference type="Gene3D" id="3.40.50.720">
    <property type="entry name" value="NAD(P)-binding Rossmann-like Domain"/>
    <property type="match status" value="1"/>
</dbReference>
<comment type="caution">
    <text evidence="5">The sequence shown here is derived from an EMBL/GenBank/DDBJ whole genome shotgun (WGS) entry which is preliminary data.</text>
</comment>
<dbReference type="SUPFAM" id="SSF53223">
    <property type="entry name" value="Aminoacid dehydrogenase-like, N-terminal domain"/>
    <property type="match status" value="1"/>
</dbReference>
<dbReference type="SMART" id="SM00839">
    <property type="entry name" value="ELFV_dehydrog"/>
    <property type="match status" value="1"/>
</dbReference>
<keyword evidence="6" id="KW-1185">Reference proteome</keyword>
<gene>
    <name evidence="5" type="ORF">PPROV_000243200</name>
</gene>
<evidence type="ECO:0000259" key="4">
    <source>
        <dbReference type="SMART" id="SM00839"/>
    </source>
</evidence>
<dbReference type="AlphaFoldDB" id="A0A830HF05"/>
<evidence type="ECO:0000256" key="1">
    <source>
        <dbReference type="ARBA" id="ARBA00006382"/>
    </source>
</evidence>
<dbReference type="PANTHER" id="PTHR11606">
    <property type="entry name" value="GLUTAMATE DEHYDROGENASE"/>
    <property type="match status" value="1"/>
</dbReference>
<organism evidence="5 6">
    <name type="scientific">Pycnococcus provasolii</name>
    <dbReference type="NCBI Taxonomy" id="41880"/>
    <lineage>
        <taxon>Eukaryota</taxon>
        <taxon>Viridiplantae</taxon>
        <taxon>Chlorophyta</taxon>
        <taxon>Pseudoscourfieldiophyceae</taxon>
        <taxon>Pseudoscourfieldiales</taxon>
        <taxon>Pycnococcaceae</taxon>
        <taxon>Pycnococcus</taxon>
    </lineage>
</organism>
<feature type="domain" description="Glutamate/phenylalanine/leucine/valine/L-tryptophan dehydrogenase C-terminal" evidence="4">
    <location>
        <begin position="673"/>
        <end position="933"/>
    </location>
</feature>
<proteinExistence type="inferred from homology"/>
<feature type="region of interest" description="Disordered" evidence="3">
    <location>
        <begin position="53"/>
        <end position="76"/>
    </location>
</feature>
<dbReference type="PANTHER" id="PTHR11606:SF39">
    <property type="entry name" value="GLUTAMATE_PHENYLALANINE_LEUCINE_VALINE_L-TRYPTOPHAN DEHYDROGENASE C-TERMINAL DOMAIN-CONTAINING PROTEIN"/>
    <property type="match status" value="1"/>
</dbReference>
<reference evidence="5" key="1">
    <citation type="submission" date="2020-10" db="EMBL/GenBank/DDBJ databases">
        <title>Unveiling of a novel bifunctional photoreceptor, Dualchrome1, isolated from a cosmopolitan green alga.</title>
        <authorList>
            <person name="Suzuki S."/>
            <person name="Kawachi M."/>
        </authorList>
    </citation>
    <scope>NUCLEOTIDE SEQUENCE</scope>
    <source>
        <strain evidence="5">NIES 2893</strain>
    </source>
</reference>
<evidence type="ECO:0000313" key="6">
    <source>
        <dbReference type="Proteomes" id="UP000660262"/>
    </source>
</evidence>
<accession>A0A830HF05</accession>